<evidence type="ECO:0008006" key="4">
    <source>
        <dbReference type="Google" id="ProtNLM"/>
    </source>
</evidence>
<name>A0A8H8A1Q1_9FUNG</name>
<accession>A0A8H8A1Q1</accession>
<organism evidence="2 3">
    <name type="scientific">Olpidium bornovanus</name>
    <dbReference type="NCBI Taxonomy" id="278681"/>
    <lineage>
        <taxon>Eukaryota</taxon>
        <taxon>Fungi</taxon>
        <taxon>Fungi incertae sedis</taxon>
        <taxon>Olpidiomycota</taxon>
        <taxon>Olpidiomycotina</taxon>
        <taxon>Olpidiomycetes</taxon>
        <taxon>Olpidiales</taxon>
        <taxon>Olpidiaceae</taxon>
        <taxon>Olpidium</taxon>
    </lineage>
</organism>
<comment type="caution">
    <text evidence="2">The sequence shown here is derived from an EMBL/GenBank/DDBJ whole genome shotgun (WGS) entry which is preliminary data.</text>
</comment>
<dbReference type="AlphaFoldDB" id="A0A8H8A1Q1"/>
<protein>
    <recommendedName>
        <fullName evidence="4">Transmembrane protein</fullName>
    </recommendedName>
</protein>
<evidence type="ECO:0000313" key="2">
    <source>
        <dbReference type="EMBL" id="KAG5463407.1"/>
    </source>
</evidence>
<evidence type="ECO:0000313" key="3">
    <source>
        <dbReference type="Proteomes" id="UP000673691"/>
    </source>
</evidence>
<keyword evidence="3" id="KW-1185">Reference proteome</keyword>
<reference evidence="2 3" key="1">
    <citation type="journal article" name="Sci. Rep.">
        <title>Genome-scale phylogenetic analyses confirm Olpidium as the closest living zoosporic fungus to the non-flagellated, terrestrial fungi.</title>
        <authorList>
            <person name="Chang Y."/>
            <person name="Rochon D."/>
            <person name="Sekimoto S."/>
            <person name="Wang Y."/>
            <person name="Chovatia M."/>
            <person name="Sandor L."/>
            <person name="Salamov A."/>
            <person name="Grigoriev I.V."/>
            <person name="Stajich J.E."/>
            <person name="Spatafora J.W."/>
        </authorList>
    </citation>
    <scope>NUCLEOTIDE SEQUENCE [LARGE SCALE GENOMIC DNA]</scope>
    <source>
        <strain evidence="2">S191</strain>
    </source>
</reference>
<feature type="transmembrane region" description="Helical" evidence="1">
    <location>
        <begin position="69"/>
        <end position="87"/>
    </location>
</feature>
<gene>
    <name evidence="2" type="ORF">BJ554DRAFT_7841</name>
</gene>
<dbReference type="OrthoDB" id="425602at2759"/>
<proteinExistence type="predicted"/>
<keyword evidence="1" id="KW-0472">Membrane</keyword>
<sequence>MINGYLSNTHDLDDRAVHVLFSANRWEAIFSNKALPSLLTVTPSSAWPSRRQSAFRRPARHLLLRRESVGLLADLYFFLLFVCLFGPSRLLRFSNFKPFFFVFSSFFSFAGFGCRMVQGSGPQPADAGPCVWTPCQGEGSVTSGTRRLHSKRPSERFSTIFERTSGTCVLSHV</sequence>
<dbReference type="EMBL" id="JAEFCI010000652">
    <property type="protein sequence ID" value="KAG5463407.1"/>
    <property type="molecule type" value="Genomic_DNA"/>
</dbReference>
<dbReference type="Proteomes" id="UP000673691">
    <property type="component" value="Unassembled WGS sequence"/>
</dbReference>
<keyword evidence="1" id="KW-0812">Transmembrane</keyword>
<keyword evidence="1" id="KW-1133">Transmembrane helix</keyword>
<evidence type="ECO:0000256" key="1">
    <source>
        <dbReference type="SAM" id="Phobius"/>
    </source>
</evidence>